<gene>
    <name evidence="2" type="ORF">AKJ57_05210</name>
</gene>
<dbReference type="GO" id="GO:0003677">
    <property type="term" value="F:DNA binding"/>
    <property type="evidence" value="ECO:0007669"/>
    <property type="project" value="InterPro"/>
</dbReference>
<dbReference type="PANTHER" id="PTHR40730:SF3">
    <property type="entry name" value="HTH CRO_C1-TYPE DOMAIN-CONTAINING PROTEIN"/>
    <property type="match status" value="1"/>
</dbReference>
<comment type="caution">
    <text evidence="2">The sequence shown here is derived from an EMBL/GenBank/DDBJ whole genome shotgun (WGS) entry which is preliminary data.</text>
</comment>
<dbReference type="EMBL" id="LHXJ01000075">
    <property type="protein sequence ID" value="KXA89525.1"/>
    <property type="molecule type" value="Genomic_DNA"/>
</dbReference>
<accession>A0A133U5S0</accession>
<sequence>MRPPCEIIVKKVLPAIRALLVKDLIDRHNLSQKQAAKRLGVTQAAVSQYLSSIRGDEKLEKELKKIEIFGEIQNLSDKVAAKDSDKSQIINDICDICDQIREEGTLCKLHFDEVPILSEEKCEVCLES</sequence>
<dbReference type="CDD" id="cd00093">
    <property type="entry name" value="HTH_XRE"/>
    <property type="match status" value="1"/>
</dbReference>
<dbReference type="AlphaFoldDB" id="A0A133U5S0"/>
<dbReference type="InterPro" id="IPR010982">
    <property type="entry name" value="Lambda_DNA-bd_dom_sf"/>
</dbReference>
<dbReference type="SUPFAM" id="SSF47413">
    <property type="entry name" value="lambda repressor-like DNA-binding domains"/>
    <property type="match status" value="1"/>
</dbReference>
<proteinExistence type="predicted"/>
<name>A0A133U5S0_9EURY</name>
<evidence type="ECO:0000313" key="3">
    <source>
        <dbReference type="Proteomes" id="UP000070163"/>
    </source>
</evidence>
<keyword evidence="3" id="KW-1185">Reference proteome</keyword>
<dbReference type="Proteomes" id="UP000070163">
    <property type="component" value="Unassembled WGS sequence"/>
</dbReference>
<dbReference type="Pfam" id="PF01381">
    <property type="entry name" value="HTH_3"/>
    <property type="match status" value="1"/>
</dbReference>
<evidence type="ECO:0000313" key="2">
    <source>
        <dbReference type="EMBL" id="KXA89525.1"/>
    </source>
</evidence>
<dbReference type="Gene3D" id="1.10.260.40">
    <property type="entry name" value="lambda repressor-like DNA-binding domains"/>
    <property type="match status" value="1"/>
</dbReference>
<feature type="domain" description="HTH cro/C1-type" evidence="1">
    <location>
        <begin position="21"/>
        <end position="75"/>
    </location>
</feature>
<protein>
    <recommendedName>
        <fullName evidence="1">HTH cro/C1-type domain-containing protein</fullName>
    </recommendedName>
</protein>
<dbReference type="PANTHER" id="PTHR40730">
    <property type="entry name" value="TRANSCRIPTIONAL REGULATOR PROTEIN-LIKE PROTEIN"/>
    <property type="match status" value="1"/>
</dbReference>
<evidence type="ECO:0000259" key="1">
    <source>
        <dbReference type="PROSITE" id="PS50943"/>
    </source>
</evidence>
<dbReference type="InterPro" id="IPR001387">
    <property type="entry name" value="Cro/C1-type_HTH"/>
</dbReference>
<organism evidence="2 3">
    <name type="scientific">candidate division MSBL1 archaeon SCGC-AAA259A05</name>
    <dbReference type="NCBI Taxonomy" id="1698259"/>
    <lineage>
        <taxon>Archaea</taxon>
        <taxon>Methanobacteriati</taxon>
        <taxon>Methanobacteriota</taxon>
        <taxon>candidate division MSBL1</taxon>
    </lineage>
</organism>
<dbReference type="PROSITE" id="PS50943">
    <property type="entry name" value="HTH_CROC1"/>
    <property type="match status" value="1"/>
</dbReference>
<reference evidence="2 3" key="1">
    <citation type="journal article" date="2016" name="Sci. Rep.">
        <title>Metabolic traits of an uncultured archaeal lineage -MSBL1- from brine pools of the Red Sea.</title>
        <authorList>
            <person name="Mwirichia R."/>
            <person name="Alam I."/>
            <person name="Rashid M."/>
            <person name="Vinu M."/>
            <person name="Ba-Alawi W."/>
            <person name="Anthony Kamau A."/>
            <person name="Kamanda Ngugi D."/>
            <person name="Goker M."/>
            <person name="Klenk H.P."/>
            <person name="Bajic V."/>
            <person name="Stingl U."/>
        </authorList>
    </citation>
    <scope>NUCLEOTIDE SEQUENCE [LARGE SCALE GENOMIC DNA]</scope>
    <source>
        <strain evidence="2">SCGC-AAA259A05</strain>
    </source>
</reference>